<dbReference type="InterPro" id="IPR000843">
    <property type="entry name" value="HTH_LacI"/>
</dbReference>
<gene>
    <name evidence="5" type="ORF">QEH59_10130</name>
</gene>
<dbReference type="Pfam" id="PF13377">
    <property type="entry name" value="Peripla_BP_3"/>
    <property type="match status" value="1"/>
</dbReference>
<dbReference type="InterPro" id="IPR046335">
    <property type="entry name" value="LacI/GalR-like_sensor"/>
</dbReference>
<dbReference type="SMART" id="SM00354">
    <property type="entry name" value="HTH_LACI"/>
    <property type="match status" value="1"/>
</dbReference>
<dbReference type="EMBL" id="JARXIC010000014">
    <property type="protein sequence ID" value="MDQ8194784.1"/>
    <property type="molecule type" value="Genomic_DNA"/>
</dbReference>
<keyword evidence="1" id="KW-0805">Transcription regulation</keyword>
<dbReference type="CDD" id="cd06267">
    <property type="entry name" value="PBP1_LacI_sugar_binding-like"/>
    <property type="match status" value="1"/>
</dbReference>
<keyword evidence="6" id="KW-1185">Reference proteome</keyword>
<dbReference type="PROSITE" id="PS50932">
    <property type="entry name" value="HTH_LACI_2"/>
    <property type="match status" value="1"/>
</dbReference>
<comment type="caution">
    <text evidence="5">The sequence shown here is derived from an EMBL/GenBank/DDBJ whole genome shotgun (WGS) entry which is preliminary data.</text>
</comment>
<dbReference type="PANTHER" id="PTHR30146:SF109">
    <property type="entry name" value="HTH-TYPE TRANSCRIPTIONAL REGULATOR GALS"/>
    <property type="match status" value="1"/>
</dbReference>
<evidence type="ECO:0000256" key="3">
    <source>
        <dbReference type="ARBA" id="ARBA00023163"/>
    </source>
</evidence>
<dbReference type="Gene3D" id="3.40.50.2300">
    <property type="match status" value="3"/>
</dbReference>
<dbReference type="Gene3D" id="1.10.260.40">
    <property type="entry name" value="lambda repressor-like DNA-binding domains"/>
    <property type="match status" value="1"/>
</dbReference>
<organism evidence="5 6">
    <name type="scientific">Thalassobacterium sedimentorum</name>
    <dbReference type="NCBI Taxonomy" id="3041258"/>
    <lineage>
        <taxon>Bacteria</taxon>
        <taxon>Pseudomonadati</taxon>
        <taxon>Verrucomicrobiota</taxon>
        <taxon>Opitutia</taxon>
        <taxon>Puniceicoccales</taxon>
        <taxon>Coraliomargaritaceae</taxon>
        <taxon>Thalassobacterium</taxon>
    </lineage>
</organism>
<evidence type="ECO:0000313" key="6">
    <source>
        <dbReference type="Proteomes" id="UP001243717"/>
    </source>
</evidence>
<reference evidence="5 6" key="1">
    <citation type="submission" date="2023-04" db="EMBL/GenBank/DDBJ databases">
        <title>A novel bacteria isolated from coastal sediment.</title>
        <authorList>
            <person name="Liu X.-J."/>
            <person name="Du Z.-J."/>
        </authorList>
    </citation>
    <scope>NUCLEOTIDE SEQUENCE [LARGE SCALE GENOMIC DNA]</scope>
    <source>
        <strain evidence="5 6">SDUM461004</strain>
    </source>
</reference>
<sequence length="422" mass="46099">MAKLNKKKSGASSSPTQKDIADALQLSQTTVAMALSSKYEGRLLEETVERVRKYAAEVGYHPQRFAQMMRGGRSRIVGVVVRLGVYTDHHQLLSLLSNELTRSGYRLILADPEWFGGDHGLVKAYLLDHGVEGVVFCNIVQPEEARSLYELLPTSLPAVSLQSSIDSIPNVRSDIESAYYALTRLHLAFGARRLNLLLSFRDKGHLGRPAFTAIDRAKGFSRAISEAGGGVFADDVVRELLELPNCLNPQNQGPSKIAGKIIHPERLPMINNAYDNGFYTATELIRSDAIPDSLICANDDTAIGALAAFLRSDVRVPGQVRISGHDNTVAGSYATVPLMTVSVPLLEMVKKATGHLVSMIDGAGEREVSSMSKLPSEILINLSASCAERVRSLSGNPDLQMIDGNRVVWETMDSYQYEDLNL</sequence>
<proteinExistence type="predicted"/>
<protein>
    <submittedName>
        <fullName evidence="5">LacI family DNA-binding transcriptional regulator</fullName>
    </submittedName>
</protein>
<feature type="domain" description="HTH lacI-type" evidence="4">
    <location>
        <begin position="15"/>
        <end position="71"/>
    </location>
</feature>
<evidence type="ECO:0000256" key="1">
    <source>
        <dbReference type="ARBA" id="ARBA00023015"/>
    </source>
</evidence>
<dbReference type="InterPro" id="IPR028082">
    <property type="entry name" value="Peripla_BP_I"/>
</dbReference>
<dbReference type="Proteomes" id="UP001243717">
    <property type="component" value="Unassembled WGS sequence"/>
</dbReference>
<dbReference type="SUPFAM" id="SSF53822">
    <property type="entry name" value="Periplasmic binding protein-like I"/>
    <property type="match status" value="1"/>
</dbReference>
<accession>A0ABU1AIY4</accession>
<evidence type="ECO:0000259" key="4">
    <source>
        <dbReference type="PROSITE" id="PS50932"/>
    </source>
</evidence>
<dbReference type="SUPFAM" id="SSF47413">
    <property type="entry name" value="lambda repressor-like DNA-binding domains"/>
    <property type="match status" value="1"/>
</dbReference>
<evidence type="ECO:0000313" key="5">
    <source>
        <dbReference type="EMBL" id="MDQ8194784.1"/>
    </source>
</evidence>
<evidence type="ECO:0000256" key="2">
    <source>
        <dbReference type="ARBA" id="ARBA00023125"/>
    </source>
</evidence>
<dbReference type="PANTHER" id="PTHR30146">
    <property type="entry name" value="LACI-RELATED TRANSCRIPTIONAL REPRESSOR"/>
    <property type="match status" value="1"/>
</dbReference>
<keyword evidence="2 5" id="KW-0238">DNA-binding</keyword>
<dbReference type="GO" id="GO:0003677">
    <property type="term" value="F:DNA binding"/>
    <property type="evidence" value="ECO:0007669"/>
    <property type="project" value="UniProtKB-KW"/>
</dbReference>
<name>A0ABU1AIY4_9BACT</name>
<dbReference type="CDD" id="cd01392">
    <property type="entry name" value="HTH_LacI"/>
    <property type="match status" value="1"/>
</dbReference>
<dbReference type="InterPro" id="IPR010982">
    <property type="entry name" value="Lambda_DNA-bd_dom_sf"/>
</dbReference>
<keyword evidence="3" id="KW-0804">Transcription</keyword>